<name>A0AAV4Y4K9_CAEEX</name>
<sequence length="102" mass="11582">MYHLKAPCDEAKLGVYITHEAAVPMIKNPTEPTALLVIGFSPRLVGHRVIGFNSKSAVSLKTMSPQYKKILLRRWRTRRPICLSPPNRIYRSATRKTNAFGF</sequence>
<dbReference type="AlphaFoldDB" id="A0AAV4Y4K9"/>
<comment type="caution">
    <text evidence="1">The sequence shown here is derived from an EMBL/GenBank/DDBJ whole genome shotgun (WGS) entry which is preliminary data.</text>
</comment>
<dbReference type="Proteomes" id="UP001054945">
    <property type="component" value="Unassembled WGS sequence"/>
</dbReference>
<evidence type="ECO:0000313" key="2">
    <source>
        <dbReference type="Proteomes" id="UP001054945"/>
    </source>
</evidence>
<organism evidence="1 2">
    <name type="scientific">Caerostris extrusa</name>
    <name type="common">Bark spider</name>
    <name type="synonym">Caerostris bankana</name>
    <dbReference type="NCBI Taxonomy" id="172846"/>
    <lineage>
        <taxon>Eukaryota</taxon>
        <taxon>Metazoa</taxon>
        <taxon>Ecdysozoa</taxon>
        <taxon>Arthropoda</taxon>
        <taxon>Chelicerata</taxon>
        <taxon>Arachnida</taxon>
        <taxon>Araneae</taxon>
        <taxon>Araneomorphae</taxon>
        <taxon>Entelegynae</taxon>
        <taxon>Araneoidea</taxon>
        <taxon>Araneidae</taxon>
        <taxon>Caerostris</taxon>
    </lineage>
</organism>
<keyword evidence="2" id="KW-1185">Reference proteome</keyword>
<accession>A0AAV4Y4K9</accession>
<gene>
    <name evidence="1" type="ORF">CEXT_426461</name>
</gene>
<evidence type="ECO:0000313" key="1">
    <source>
        <dbReference type="EMBL" id="GIZ01376.1"/>
    </source>
</evidence>
<proteinExistence type="predicted"/>
<protein>
    <submittedName>
        <fullName evidence="1">Uncharacterized protein</fullName>
    </submittedName>
</protein>
<dbReference type="EMBL" id="BPLR01018660">
    <property type="protein sequence ID" value="GIZ01376.1"/>
    <property type="molecule type" value="Genomic_DNA"/>
</dbReference>
<reference evidence="1 2" key="1">
    <citation type="submission" date="2021-06" db="EMBL/GenBank/DDBJ databases">
        <title>Caerostris extrusa draft genome.</title>
        <authorList>
            <person name="Kono N."/>
            <person name="Arakawa K."/>
        </authorList>
    </citation>
    <scope>NUCLEOTIDE SEQUENCE [LARGE SCALE GENOMIC DNA]</scope>
</reference>